<dbReference type="PANTHER" id="PTHR30471">
    <property type="entry name" value="DNA REPAIR PROTEIN RADC"/>
    <property type="match status" value="1"/>
</dbReference>
<dbReference type="HOGENOM" id="CLU_073529_0_0_5"/>
<evidence type="ECO:0000313" key="9">
    <source>
        <dbReference type="Proteomes" id="UP000017862"/>
    </source>
</evidence>
<dbReference type="PATRIC" id="fig|1261131.3.peg.511"/>
<dbReference type="GO" id="GO:0046872">
    <property type="term" value="F:metal ion binding"/>
    <property type="evidence" value="ECO:0007669"/>
    <property type="project" value="UniProtKB-KW"/>
</dbReference>
<keyword evidence="9" id="KW-1185">Reference proteome</keyword>
<keyword evidence="4" id="KW-0862">Zinc</keyword>
<dbReference type="Pfam" id="PF04002">
    <property type="entry name" value="RadC"/>
    <property type="match status" value="1"/>
</dbReference>
<dbReference type="PROSITE" id="PS50249">
    <property type="entry name" value="MPN"/>
    <property type="match status" value="1"/>
</dbReference>
<dbReference type="InterPro" id="IPR025657">
    <property type="entry name" value="RadC_JAB"/>
</dbReference>
<dbReference type="SUPFAM" id="SSF47781">
    <property type="entry name" value="RuvA domain 2-like"/>
    <property type="match status" value="1"/>
</dbReference>
<dbReference type="EMBL" id="CP006604">
    <property type="protein sequence ID" value="AHA27890.1"/>
    <property type="molecule type" value="Genomic_DNA"/>
</dbReference>
<organism evidence="8 9">
    <name type="scientific">Candidatus Liberibacter americanus str. Sao Paulo</name>
    <dbReference type="NCBI Taxonomy" id="1261131"/>
    <lineage>
        <taxon>Bacteria</taxon>
        <taxon>Pseudomonadati</taxon>
        <taxon>Pseudomonadota</taxon>
        <taxon>Alphaproteobacteria</taxon>
        <taxon>Hyphomicrobiales</taxon>
        <taxon>Rhizobiaceae</taxon>
        <taxon>Liberibacter</taxon>
    </lineage>
</organism>
<reference evidence="8 9" key="1">
    <citation type="journal article" date="2014" name="Mol. Plant Microbe Interact.">
        <title>The complete genome sequence of Candidatus Liberibacter americanus, associated with citrus Huanglongbing.</title>
        <authorList>
            <person name="Wulff N.A."/>
            <person name="Zhang S."/>
            <person name="Setubal J.C."/>
            <person name="Almeida N.F."/>
            <person name="Martins E.C."/>
            <person name="Harakava R."/>
            <person name="Kumar D."/>
            <person name="Rangel L.T."/>
            <person name="Foissac X."/>
            <person name="Bove J."/>
            <person name="Gabriel D.W."/>
        </authorList>
    </citation>
    <scope>NUCLEOTIDE SEQUENCE [LARGE SCALE GENOMIC DNA]</scope>
    <source>
        <strain evidence="8 9">Sao Paulo</strain>
    </source>
</reference>
<dbReference type="PROSITE" id="PS01302">
    <property type="entry name" value="UPF0758"/>
    <property type="match status" value="1"/>
</dbReference>
<dbReference type="GO" id="GO:0008237">
    <property type="term" value="F:metallopeptidase activity"/>
    <property type="evidence" value="ECO:0007669"/>
    <property type="project" value="UniProtKB-KW"/>
</dbReference>
<dbReference type="InterPro" id="IPR020891">
    <property type="entry name" value="UPF0758_CS"/>
</dbReference>
<dbReference type="SUPFAM" id="SSF102712">
    <property type="entry name" value="JAB1/MPN domain"/>
    <property type="match status" value="1"/>
</dbReference>
<evidence type="ECO:0000313" key="8">
    <source>
        <dbReference type="EMBL" id="AHA27890.1"/>
    </source>
</evidence>
<dbReference type="RefSeq" id="WP_007557261.1">
    <property type="nucleotide sequence ID" value="NC_022793.1"/>
</dbReference>
<evidence type="ECO:0000256" key="6">
    <source>
        <dbReference type="RuleBase" id="RU003797"/>
    </source>
</evidence>
<dbReference type="CDD" id="cd08071">
    <property type="entry name" value="MPN_DUF2466"/>
    <property type="match status" value="1"/>
</dbReference>
<dbReference type="Proteomes" id="UP000017862">
    <property type="component" value="Chromosome"/>
</dbReference>
<evidence type="ECO:0000256" key="3">
    <source>
        <dbReference type="ARBA" id="ARBA00022801"/>
    </source>
</evidence>
<comment type="similarity">
    <text evidence="6">Belongs to the UPF0758 family.</text>
</comment>
<dbReference type="NCBIfam" id="NF000642">
    <property type="entry name" value="PRK00024.1"/>
    <property type="match status" value="1"/>
</dbReference>
<name>U6B4R7_9HYPH</name>
<keyword evidence="1" id="KW-0645">Protease</keyword>
<keyword evidence="3" id="KW-0378">Hydrolase</keyword>
<dbReference type="STRING" id="1261131.lam_537"/>
<keyword evidence="2" id="KW-0479">Metal-binding</keyword>
<gene>
    <name evidence="8" type="primary">radC</name>
    <name evidence="8" type="ORF">lam_537</name>
</gene>
<dbReference type="PANTHER" id="PTHR30471:SF3">
    <property type="entry name" value="UPF0758 PROTEIN YEES-RELATED"/>
    <property type="match status" value="1"/>
</dbReference>
<evidence type="ECO:0000259" key="7">
    <source>
        <dbReference type="PROSITE" id="PS50249"/>
    </source>
</evidence>
<accession>U6B4R7</accession>
<dbReference type="GO" id="GO:0006508">
    <property type="term" value="P:proteolysis"/>
    <property type="evidence" value="ECO:0007669"/>
    <property type="project" value="UniProtKB-KW"/>
</dbReference>
<dbReference type="Gene3D" id="3.40.140.10">
    <property type="entry name" value="Cytidine Deaminase, domain 2"/>
    <property type="match status" value="1"/>
</dbReference>
<sequence>MINSNANHSNMTKIDHIGHRKRLRDRFFKVGEASLADYEILELILFRLIPRRDTKSVAKALLKRFNILGGVFGAPINLLQEIQGIGKNVALDLNLISIASQRILKEKIINGKVLDSWPTLIDYCKVTLAHEEREQFRILFLNKRNILIADELQTKGTVDHTPVYIREIVRRCLELSATAIILVHNHPSGNPTPSSADIGMTQNIISALNHLNIEVHDHIIVGKNNTISFKGLRII</sequence>
<evidence type="ECO:0000256" key="2">
    <source>
        <dbReference type="ARBA" id="ARBA00022723"/>
    </source>
</evidence>
<evidence type="ECO:0000256" key="1">
    <source>
        <dbReference type="ARBA" id="ARBA00022670"/>
    </source>
</evidence>
<dbReference type="InterPro" id="IPR037518">
    <property type="entry name" value="MPN"/>
</dbReference>
<dbReference type="eggNOG" id="COG2003">
    <property type="taxonomic scope" value="Bacteria"/>
</dbReference>
<dbReference type="InterPro" id="IPR010994">
    <property type="entry name" value="RuvA_2-like"/>
</dbReference>
<evidence type="ECO:0000256" key="4">
    <source>
        <dbReference type="ARBA" id="ARBA00022833"/>
    </source>
</evidence>
<evidence type="ECO:0000256" key="5">
    <source>
        <dbReference type="ARBA" id="ARBA00023049"/>
    </source>
</evidence>
<feature type="domain" description="MPN" evidence="7">
    <location>
        <begin position="113"/>
        <end position="235"/>
    </location>
</feature>
<dbReference type="AlphaFoldDB" id="U6B4R7"/>
<protein>
    <submittedName>
        <fullName evidence="8">DNA repair protein</fullName>
    </submittedName>
</protein>
<dbReference type="NCBIfam" id="TIGR00608">
    <property type="entry name" value="radc"/>
    <property type="match status" value="1"/>
</dbReference>
<proteinExistence type="inferred from homology"/>
<dbReference type="KEGG" id="lar:lam_537"/>
<dbReference type="InterPro" id="IPR001405">
    <property type="entry name" value="UPF0758"/>
</dbReference>
<keyword evidence="5" id="KW-0482">Metalloprotease</keyword>